<evidence type="ECO:0008006" key="3">
    <source>
        <dbReference type="Google" id="ProtNLM"/>
    </source>
</evidence>
<dbReference type="RefSeq" id="WP_094603338.1">
    <property type="nucleotide sequence ID" value="NZ_CP155573.1"/>
</dbReference>
<accession>A0ABZ3ILN8</accession>
<evidence type="ECO:0000313" key="2">
    <source>
        <dbReference type="Proteomes" id="UP000216752"/>
    </source>
</evidence>
<keyword evidence="2" id="KW-1185">Reference proteome</keyword>
<dbReference type="EMBL" id="CP155573">
    <property type="protein sequence ID" value="XFO66610.1"/>
    <property type="molecule type" value="Genomic_DNA"/>
</dbReference>
<protein>
    <recommendedName>
        <fullName evidence="3">L,D-transpeptidase catalytic domain</fullName>
    </recommendedName>
</protein>
<gene>
    <name evidence="1" type="ORF">SPSIL_027690</name>
</gene>
<proteinExistence type="predicted"/>
<reference evidence="1" key="1">
    <citation type="submission" date="2024-05" db="EMBL/GenBank/DDBJ databases">
        <title>Isolation and characterization of Sporomusa carbonis sp. nov., a carboxydotrophic hydrogenogen in the genus of Sporomusa isolated from a charcoal burning pile.</title>
        <authorList>
            <person name="Boeer T."/>
            <person name="Rosenbaum F."/>
            <person name="Eysell L."/>
            <person name="Mueller V."/>
            <person name="Daniel R."/>
            <person name="Poehlein A."/>
        </authorList>
    </citation>
    <scope>NUCLEOTIDE SEQUENCE [LARGE SCALE GENOMIC DNA]</scope>
    <source>
        <strain evidence="1">DSM 10669</strain>
    </source>
</reference>
<organism evidence="1 2">
    <name type="scientific">Sporomusa silvacetica DSM 10669</name>
    <dbReference type="NCBI Taxonomy" id="1123289"/>
    <lineage>
        <taxon>Bacteria</taxon>
        <taxon>Bacillati</taxon>
        <taxon>Bacillota</taxon>
        <taxon>Negativicutes</taxon>
        <taxon>Selenomonadales</taxon>
        <taxon>Sporomusaceae</taxon>
        <taxon>Sporomusa</taxon>
    </lineage>
</organism>
<evidence type="ECO:0000313" key="1">
    <source>
        <dbReference type="EMBL" id="XFO66610.1"/>
    </source>
</evidence>
<name>A0ABZ3ILN8_9FIRM</name>
<dbReference type="Proteomes" id="UP000216752">
    <property type="component" value="Chromosome"/>
</dbReference>
<sequence>MVLQDGGQSCDATFGRIGETDRSKEYEGPIRFGSYTLDPKDISGGIEKAIQRNIILRQDWGLYRVPLKPQEGTNMDTRGEFFLHGGFFPGSAGCIDIGTNDRVLFPLLMQHEGLINVEVIQRKRYDILFPNGRQNFNT</sequence>